<keyword evidence="2" id="KW-1185">Reference proteome</keyword>
<reference evidence="1" key="1">
    <citation type="journal article" date="2014" name="Int. J. Syst. Evol. Microbiol.">
        <title>Complete genome sequence of Corynebacterium casei LMG S-19264T (=DSM 44701T), isolated from a smear-ripened cheese.</title>
        <authorList>
            <consortium name="US DOE Joint Genome Institute (JGI-PGF)"/>
            <person name="Walter F."/>
            <person name="Albersmeier A."/>
            <person name="Kalinowski J."/>
            <person name="Ruckert C."/>
        </authorList>
    </citation>
    <scope>NUCLEOTIDE SEQUENCE</scope>
    <source>
        <strain evidence="1">JCM 13064</strain>
    </source>
</reference>
<comment type="caution">
    <text evidence="1">The sequence shown here is derived from an EMBL/GenBank/DDBJ whole genome shotgun (WGS) entry which is preliminary data.</text>
</comment>
<evidence type="ECO:0000313" key="1">
    <source>
        <dbReference type="EMBL" id="GGK61727.1"/>
    </source>
</evidence>
<proteinExistence type="predicted"/>
<name>A0A917VBK6_9ACTN</name>
<dbReference type="AlphaFoldDB" id="A0A917VBK6"/>
<dbReference type="RefSeq" id="WP_189160914.1">
    <property type="nucleotide sequence ID" value="NZ_BMNT01000001.1"/>
</dbReference>
<gene>
    <name evidence="1" type="ORF">GCM10007964_01120</name>
</gene>
<dbReference type="Proteomes" id="UP000645217">
    <property type="component" value="Unassembled WGS sequence"/>
</dbReference>
<protein>
    <submittedName>
        <fullName evidence="1">Uncharacterized protein</fullName>
    </submittedName>
</protein>
<accession>A0A917VBK6</accession>
<dbReference type="EMBL" id="BMNT01000001">
    <property type="protein sequence ID" value="GGK61727.1"/>
    <property type="molecule type" value="Genomic_DNA"/>
</dbReference>
<reference evidence="1" key="2">
    <citation type="submission" date="2020-09" db="EMBL/GenBank/DDBJ databases">
        <authorList>
            <person name="Sun Q."/>
            <person name="Ohkuma M."/>
        </authorList>
    </citation>
    <scope>NUCLEOTIDE SEQUENCE</scope>
    <source>
        <strain evidence="1">JCM 13064</strain>
    </source>
</reference>
<sequence length="83" mass="9533">MDDRPATPTTPIRVPRAMWKAYGNVCERLDTNRTEDLLAHMRQQINRHGEEADLDLLAEAEEELKARRARKGGRPRKQPPATD</sequence>
<organism evidence="1 2">
    <name type="scientific">Sphaerisporangium melleum</name>
    <dbReference type="NCBI Taxonomy" id="321316"/>
    <lineage>
        <taxon>Bacteria</taxon>
        <taxon>Bacillati</taxon>
        <taxon>Actinomycetota</taxon>
        <taxon>Actinomycetes</taxon>
        <taxon>Streptosporangiales</taxon>
        <taxon>Streptosporangiaceae</taxon>
        <taxon>Sphaerisporangium</taxon>
    </lineage>
</organism>
<evidence type="ECO:0000313" key="2">
    <source>
        <dbReference type="Proteomes" id="UP000645217"/>
    </source>
</evidence>